<dbReference type="SUPFAM" id="SSF48371">
    <property type="entry name" value="ARM repeat"/>
    <property type="match status" value="1"/>
</dbReference>
<evidence type="ECO:0000313" key="3">
    <source>
        <dbReference type="Proteomes" id="UP000016927"/>
    </source>
</evidence>
<accession>R0MH35</accession>
<dbReference type="Pfam" id="PF09090">
    <property type="entry name" value="MIF4G_like_2"/>
    <property type="match status" value="1"/>
</dbReference>
<dbReference type="HOGENOM" id="CLU_1713821_0_0_1"/>
<dbReference type="AlphaFoldDB" id="R0MH35"/>
<feature type="domain" description="MIF4G-like type 2" evidence="1">
    <location>
        <begin position="88"/>
        <end position="149"/>
    </location>
</feature>
<sequence>MSEHKNNHNEHYHKSDRNFPFGKDQDLIKIKEFVDDLTLDVLSKFCNLENLIQFLPEFKEKIEIPLIKPIPKEKFTIDDNKEKFFRDFCLLGSPSVSHFLSYLEIYKKEFKLSEEDQRLFLEVFSRIFIKRKSFTGIILGKMVKFGIIKRELI</sequence>
<evidence type="ECO:0000313" key="2">
    <source>
        <dbReference type="EMBL" id="EOB13425.1"/>
    </source>
</evidence>
<dbReference type="InterPro" id="IPR015174">
    <property type="entry name" value="MIF4G-like_typ-2"/>
</dbReference>
<dbReference type="OrthoDB" id="2188448at2759"/>
<name>R0MH35_NOSB1</name>
<proteinExistence type="predicted"/>
<organism evidence="2 3">
    <name type="scientific">Nosema bombycis (strain CQ1 / CVCC 102059)</name>
    <name type="common">Microsporidian parasite</name>
    <name type="synonym">Pebrine of silkworm</name>
    <dbReference type="NCBI Taxonomy" id="578461"/>
    <lineage>
        <taxon>Eukaryota</taxon>
        <taxon>Fungi</taxon>
        <taxon>Fungi incertae sedis</taxon>
        <taxon>Microsporidia</taxon>
        <taxon>Nosematidae</taxon>
        <taxon>Nosema</taxon>
    </lineage>
</organism>
<protein>
    <recommendedName>
        <fullName evidence="1">MIF4G-like type 2 domain-containing protein</fullName>
    </recommendedName>
</protein>
<dbReference type="VEuPathDB" id="MicrosporidiaDB:NBO_75g0001"/>
<dbReference type="Gene3D" id="1.25.40.180">
    <property type="match status" value="1"/>
</dbReference>
<dbReference type="GO" id="GO:0016070">
    <property type="term" value="P:RNA metabolic process"/>
    <property type="evidence" value="ECO:0007669"/>
    <property type="project" value="InterPro"/>
</dbReference>
<dbReference type="Proteomes" id="UP000016927">
    <property type="component" value="Unassembled WGS sequence"/>
</dbReference>
<keyword evidence="3" id="KW-1185">Reference proteome</keyword>
<evidence type="ECO:0000259" key="1">
    <source>
        <dbReference type="Pfam" id="PF09090"/>
    </source>
</evidence>
<dbReference type="EMBL" id="KB908983">
    <property type="protein sequence ID" value="EOB13425.1"/>
    <property type="molecule type" value="Genomic_DNA"/>
</dbReference>
<reference evidence="2 3" key="1">
    <citation type="journal article" date="2013" name="BMC Genomics">
        <title>Comparative genomics of parasitic silkworm microsporidia reveal an association between genome expansion and host adaptation.</title>
        <authorList>
            <person name="Pan G."/>
            <person name="Xu J."/>
            <person name="Li T."/>
            <person name="Xia Q."/>
            <person name="Liu S.L."/>
            <person name="Zhang G."/>
            <person name="Li S."/>
            <person name="Li C."/>
            <person name="Liu H."/>
            <person name="Yang L."/>
            <person name="Liu T."/>
            <person name="Zhang X."/>
            <person name="Wu Z."/>
            <person name="Fan W."/>
            <person name="Dang X."/>
            <person name="Xiang H."/>
            <person name="Tao M."/>
            <person name="Li Y."/>
            <person name="Hu J."/>
            <person name="Li Z."/>
            <person name="Lin L."/>
            <person name="Luo J."/>
            <person name="Geng L."/>
            <person name="Wang L."/>
            <person name="Long M."/>
            <person name="Wan Y."/>
            <person name="He N."/>
            <person name="Zhang Z."/>
            <person name="Lu C."/>
            <person name="Keeling P.J."/>
            <person name="Wang J."/>
            <person name="Xiang Z."/>
            <person name="Zhou Z."/>
        </authorList>
    </citation>
    <scope>NUCLEOTIDE SEQUENCE [LARGE SCALE GENOMIC DNA]</scope>
    <source>
        <strain evidence="3">CQ1 / CVCC 102059</strain>
    </source>
</reference>
<gene>
    <name evidence="2" type="ORF">NBO_75g0001</name>
</gene>
<dbReference type="InterPro" id="IPR016024">
    <property type="entry name" value="ARM-type_fold"/>
</dbReference>